<keyword evidence="3" id="KW-1185">Reference proteome</keyword>
<dbReference type="EMBL" id="BPLR01006216">
    <property type="protein sequence ID" value="GIY08225.1"/>
    <property type="molecule type" value="Genomic_DNA"/>
</dbReference>
<organism evidence="2 3">
    <name type="scientific">Caerostris extrusa</name>
    <name type="common">Bark spider</name>
    <name type="synonym">Caerostris bankana</name>
    <dbReference type="NCBI Taxonomy" id="172846"/>
    <lineage>
        <taxon>Eukaryota</taxon>
        <taxon>Metazoa</taxon>
        <taxon>Ecdysozoa</taxon>
        <taxon>Arthropoda</taxon>
        <taxon>Chelicerata</taxon>
        <taxon>Arachnida</taxon>
        <taxon>Araneae</taxon>
        <taxon>Araneomorphae</taxon>
        <taxon>Entelegynae</taxon>
        <taxon>Araneoidea</taxon>
        <taxon>Araneidae</taxon>
        <taxon>Caerostris</taxon>
    </lineage>
</organism>
<name>A0AAV4QJK5_CAEEX</name>
<protein>
    <submittedName>
        <fullName evidence="2">Uncharacterized protein</fullName>
    </submittedName>
</protein>
<reference evidence="2 3" key="1">
    <citation type="submission" date="2021-06" db="EMBL/GenBank/DDBJ databases">
        <title>Caerostris extrusa draft genome.</title>
        <authorList>
            <person name="Kono N."/>
            <person name="Arakawa K."/>
        </authorList>
    </citation>
    <scope>NUCLEOTIDE SEQUENCE [LARGE SCALE GENOMIC DNA]</scope>
</reference>
<proteinExistence type="predicted"/>
<sequence length="173" mass="19445">MFPQSLFFGIGKLYKAKGIEAFFAVLVNAFADHYLSAPYHSKNNTFPSRKYVGLYHYYYNVRIIYHISAFLSGSTRSRARSHGAVWASACTFVHVKEAQVPNVVLLLPIPNKCFNLRCYQTVSTPALLPTSDLNRKNGRKRERSLLSHMGHPAGQMSSSVNSDLSQQLIITES</sequence>
<feature type="compositionally biased region" description="Polar residues" evidence="1">
    <location>
        <begin position="155"/>
        <end position="173"/>
    </location>
</feature>
<accession>A0AAV4QJK5</accession>
<dbReference type="Proteomes" id="UP001054945">
    <property type="component" value="Unassembled WGS sequence"/>
</dbReference>
<feature type="region of interest" description="Disordered" evidence="1">
    <location>
        <begin position="149"/>
        <end position="173"/>
    </location>
</feature>
<evidence type="ECO:0000256" key="1">
    <source>
        <dbReference type="SAM" id="MobiDB-lite"/>
    </source>
</evidence>
<gene>
    <name evidence="2" type="ORF">CEXT_537471</name>
</gene>
<comment type="caution">
    <text evidence="2">The sequence shown here is derived from an EMBL/GenBank/DDBJ whole genome shotgun (WGS) entry which is preliminary data.</text>
</comment>
<dbReference type="AlphaFoldDB" id="A0AAV4QJK5"/>
<evidence type="ECO:0000313" key="3">
    <source>
        <dbReference type="Proteomes" id="UP001054945"/>
    </source>
</evidence>
<evidence type="ECO:0000313" key="2">
    <source>
        <dbReference type="EMBL" id="GIY08225.1"/>
    </source>
</evidence>